<protein>
    <recommendedName>
        <fullName evidence="3">Short-chain dehydrogenase/reductase SDR</fullName>
    </recommendedName>
</protein>
<dbReference type="PANTHER" id="PTHR42760:SF40">
    <property type="entry name" value="3-OXOACYL-[ACYL-CARRIER-PROTEIN] REDUCTASE, CHLOROPLASTIC"/>
    <property type="match status" value="1"/>
</dbReference>
<accession>A0A0F9R024</accession>
<dbReference type="GO" id="GO:0016616">
    <property type="term" value="F:oxidoreductase activity, acting on the CH-OH group of donors, NAD or NADP as acceptor"/>
    <property type="evidence" value="ECO:0007669"/>
    <property type="project" value="TreeGrafter"/>
</dbReference>
<dbReference type="PANTHER" id="PTHR42760">
    <property type="entry name" value="SHORT-CHAIN DEHYDROGENASES/REDUCTASES FAMILY MEMBER"/>
    <property type="match status" value="1"/>
</dbReference>
<dbReference type="EMBL" id="LAZR01001575">
    <property type="protein sequence ID" value="KKN42522.1"/>
    <property type="molecule type" value="Genomic_DNA"/>
</dbReference>
<dbReference type="PRINTS" id="PR00080">
    <property type="entry name" value="SDRFAMILY"/>
</dbReference>
<dbReference type="AlphaFoldDB" id="A0A0F9R024"/>
<dbReference type="InterPro" id="IPR036291">
    <property type="entry name" value="NAD(P)-bd_dom_sf"/>
</dbReference>
<evidence type="ECO:0008006" key="3">
    <source>
        <dbReference type="Google" id="ProtNLM"/>
    </source>
</evidence>
<comment type="similarity">
    <text evidence="1">Belongs to the short-chain dehydrogenases/reductases (SDR) family.</text>
</comment>
<dbReference type="SUPFAM" id="SSF51735">
    <property type="entry name" value="NAD(P)-binding Rossmann-fold domains"/>
    <property type="match status" value="1"/>
</dbReference>
<organism evidence="2">
    <name type="scientific">marine sediment metagenome</name>
    <dbReference type="NCBI Taxonomy" id="412755"/>
    <lineage>
        <taxon>unclassified sequences</taxon>
        <taxon>metagenomes</taxon>
        <taxon>ecological metagenomes</taxon>
    </lineage>
</organism>
<gene>
    <name evidence="2" type="ORF">LCGC14_0712450</name>
</gene>
<reference evidence="2" key="1">
    <citation type="journal article" date="2015" name="Nature">
        <title>Complex archaea that bridge the gap between prokaryotes and eukaryotes.</title>
        <authorList>
            <person name="Spang A."/>
            <person name="Saw J.H."/>
            <person name="Jorgensen S.L."/>
            <person name="Zaremba-Niedzwiedzka K."/>
            <person name="Martijn J."/>
            <person name="Lind A.E."/>
            <person name="van Eijk R."/>
            <person name="Schleper C."/>
            <person name="Guy L."/>
            <person name="Ettema T.J."/>
        </authorList>
    </citation>
    <scope>NUCLEOTIDE SEQUENCE</scope>
</reference>
<dbReference type="GO" id="GO:0030497">
    <property type="term" value="P:fatty acid elongation"/>
    <property type="evidence" value="ECO:0007669"/>
    <property type="project" value="TreeGrafter"/>
</dbReference>
<dbReference type="InterPro" id="IPR002347">
    <property type="entry name" value="SDR_fam"/>
</dbReference>
<proteinExistence type="inferred from homology"/>
<evidence type="ECO:0000256" key="1">
    <source>
        <dbReference type="ARBA" id="ARBA00006484"/>
    </source>
</evidence>
<sequence length="256" mass="28198">MRSSLSGLKNKTVIVTGGFGQIGSSICSNFDEIGCNVIMADLDVNKCRDKINSLDLQNTHSLELDITNMSSIKTAFKEISNNFGSIDVLINNAGIAVFTPFQERTFEEFDRVMKVNVYGTFFCSQEALYYMEKQENGCIINIGSVYGIKSPDPRIYGTSGRNSSAVYGASKAAVIQMTRYLAVHVKNKKIRINCVSPGGVFNNQSKEFVENYSSKTPMGRMAVEDEIAKVIVFLCSNNASYITGQDIIVDGGFTIW</sequence>
<dbReference type="Pfam" id="PF13561">
    <property type="entry name" value="adh_short_C2"/>
    <property type="match status" value="1"/>
</dbReference>
<comment type="caution">
    <text evidence="2">The sequence shown here is derived from an EMBL/GenBank/DDBJ whole genome shotgun (WGS) entry which is preliminary data.</text>
</comment>
<name>A0A0F9R024_9ZZZZ</name>
<evidence type="ECO:0000313" key="2">
    <source>
        <dbReference type="EMBL" id="KKN42522.1"/>
    </source>
</evidence>
<dbReference type="Gene3D" id="3.40.50.720">
    <property type="entry name" value="NAD(P)-binding Rossmann-like Domain"/>
    <property type="match status" value="1"/>
</dbReference>
<dbReference type="PRINTS" id="PR00081">
    <property type="entry name" value="GDHRDH"/>
</dbReference>
<dbReference type="FunFam" id="3.40.50.720:FF:000084">
    <property type="entry name" value="Short-chain dehydrogenase reductase"/>
    <property type="match status" value="1"/>
</dbReference>